<dbReference type="SUPFAM" id="SSF88946">
    <property type="entry name" value="Sigma2 domain of RNA polymerase sigma factors"/>
    <property type="match status" value="1"/>
</dbReference>
<keyword evidence="10" id="KW-1185">Reference proteome</keyword>
<evidence type="ECO:0000313" key="10">
    <source>
        <dbReference type="Proteomes" id="UP000237846"/>
    </source>
</evidence>
<feature type="domain" description="RNA polymerase sigma-70 region 2" evidence="7">
    <location>
        <begin position="63"/>
        <end position="128"/>
    </location>
</feature>
<dbReference type="InterPro" id="IPR014325">
    <property type="entry name" value="RNA_pol_sigma-E_actinobac"/>
</dbReference>
<evidence type="ECO:0000256" key="1">
    <source>
        <dbReference type="ARBA" id="ARBA00010641"/>
    </source>
</evidence>
<dbReference type="InterPro" id="IPR039425">
    <property type="entry name" value="RNA_pol_sigma-70-like"/>
</dbReference>
<dbReference type="CDD" id="cd06171">
    <property type="entry name" value="Sigma70_r4"/>
    <property type="match status" value="1"/>
</dbReference>
<evidence type="ECO:0000256" key="3">
    <source>
        <dbReference type="ARBA" id="ARBA00023082"/>
    </source>
</evidence>
<accession>A0A2T0QFS0</accession>
<evidence type="ECO:0000256" key="5">
    <source>
        <dbReference type="ARBA" id="ARBA00023163"/>
    </source>
</evidence>
<evidence type="ECO:0000256" key="4">
    <source>
        <dbReference type="ARBA" id="ARBA00023125"/>
    </source>
</evidence>
<dbReference type="Pfam" id="PF08281">
    <property type="entry name" value="Sigma70_r4_2"/>
    <property type="match status" value="1"/>
</dbReference>
<dbReference type="GO" id="GO:0003677">
    <property type="term" value="F:DNA binding"/>
    <property type="evidence" value="ECO:0007669"/>
    <property type="project" value="UniProtKB-KW"/>
</dbReference>
<dbReference type="InterPro" id="IPR014284">
    <property type="entry name" value="RNA_pol_sigma-70_dom"/>
</dbReference>
<gene>
    <name evidence="9" type="ORF">CLV72_1011294</name>
</gene>
<dbReference type="InterPro" id="IPR007627">
    <property type="entry name" value="RNA_pol_sigma70_r2"/>
</dbReference>
<feature type="domain" description="RNA polymerase sigma factor 70 region 4 type 2" evidence="8">
    <location>
        <begin position="157"/>
        <end position="208"/>
    </location>
</feature>
<keyword evidence="2" id="KW-0805">Transcription regulation</keyword>
<dbReference type="Gene3D" id="1.10.10.10">
    <property type="entry name" value="Winged helix-like DNA-binding domain superfamily/Winged helix DNA-binding domain"/>
    <property type="match status" value="1"/>
</dbReference>
<dbReference type="InterPro" id="IPR013324">
    <property type="entry name" value="RNA_pol_sigma_r3/r4-like"/>
</dbReference>
<dbReference type="InterPro" id="IPR013325">
    <property type="entry name" value="RNA_pol_sigma_r2"/>
</dbReference>
<evidence type="ECO:0000259" key="7">
    <source>
        <dbReference type="Pfam" id="PF04542"/>
    </source>
</evidence>
<organism evidence="9 10">
    <name type="scientific">Allonocardiopsis opalescens</name>
    <dbReference type="NCBI Taxonomy" id="1144618"/>
    <lineage>
        <taxon>Bacteria</taxon>
        <taxon>Bacillati</taxon>
        <taxon>Actinomycetota</taxon>
        <taxon>Actinomycetes</taxon>
        <taxon>Streptosporangiales</taxon>
        <taxon>Allonocardiopsis</taxon>
    </lineage>
</organism>
<dbReference type="Pfam" id="PF04542">
    <property type="entry name" value="Sigma70_r2"/>
    <property type="match status" value="1"/>
</dbReference>
<dbReference type="GO" id="GO:0016987">
    <property type="term" value="F:sigma factor activity"/>
    <property type="evidence" value="ECO:0007669"/>
    <property type="project" value="UniProtKB-KW"/>
</dbReference>
<name>A0A2T0QFS0_9ACTN</name>
<comment type="similarity">
    <text evidence="1">Belongs to the sigma-70 factor family. ECF subfamily.</text>
</comment>
<dbReference type="PANTHER" id="PTHR43133:SF50">
    <property type="entry name" value="ECF RNA POLYMERASE SIGMA FACTOR SIGM"/>
    <property type="match status" value="1"/>
</dbReference>
<dbReference type="PANTHER" id="PTHR43133">
    <property type="entry name" value="RNA POLYMERASE ECF-TYPE SIGMA FACTO"/>
    <property type="match status" value="1"/>
</dbReference>
<dbReference type="GO" id="GO:0006352">
    <property type="term" value="P:DNA-templated transcription initiation"/>
    <property type="evidence" value="ECO:0007669"/>
    <property type="project" value="InterPro"/>
</dbReference>
<evidence type="ECO:0000313" key="9">
    <source>
        <dbReference type="EMBL" id="PRY02691.1"/>
    </source>
</evidence>
<keyword evidence="5" id="KW-0804">Transcription</keyword>
<proteinExistence type="inferred from homology"/>
<evidence type="ECO:0000256" key="6">
    <source>
        <dbReference type="SAM" id="MobiDB-lite"/>
    </source>
</evidence>
<dbReference type="Gene3D" id="1.10.1740.10">
    <property type="match status" value="1"/>
</dbReference>
<dbReference type="AlphaFoldDB" id="A0A2T0QFS0"/>
<comment type="caution">
    <text evidence="9">The sequence shown here is derived from an EMBL/GenBank/DDBJ whole genome shotgun (WGS) entry which is preliminary data.</text>
</comment>
<reference evidence="9 10" key="1">
    <citation type="submission" date="2018-03" db="EMBL/GenBank/DDBJ databases">
        <title>Genomic Encyclopedia of Archaeal and Bacterial Type Strains, Phase II (KMG-II): from individual species to whole genera.</title>
        <authorList>
            <person name="Goeker M."/>
        </authorList>
    </citation>
    <scope>NUCLEOTIDE SEQUENCE [LARGE SCALE GENOMIC DNA]</scope>
    <source>
        <strain evidence="9 10">DSM 45601</strain>
    </source>
</reference>
<dbReference type="NCBIfam" id="TIGR02983">
    <property type="entry name" value="SigE-fam_strep"/>
    <property type="match status" value="1"/>
</dbReference>
<keyword evidence="4" id="KW-0238">DNA-binding</keyword>
<dbReference type="SUPFAM" id="SSF88659">
    <property type="entry name" value="Sigma3 and sigma4 domains of RNA polymerase sigma factors"/>
    <property type="match status" value="1"/>
</dbReference>
<evidence type="ECO:0000256" key="2">
    <source>
        <dbReference type="ARBA" id="ARBA00023015"/>
    </source>
</evidence>
<feature type="region of interest" description="Disordered" evidence="6">
    <location>
        <begin position="1"/>
        <end position="32"/>
    </location>
</feature>
<sequence length="215" mass="23195">MPLPFRKPKGVEGASVESQPFGKPGGTNERPTDVTETLVAGTAAGRVAVGAAGWDADQAVTQLYGSHYQSLVRLAVLLVRDFATAEEVVQDAFVAMHGGWRRLRDPEKALSYLRQSVVNRSRSVLRHRAVVEKYAPKGLPDAPSAEHGAIGELERSAVIEALRGLPRRQREALVLRYYGDLSEAQIADAMGISKGAVKSHTARGMAALRSVLEQT</sequence>
<dbReference type="InterPro" id="IPR036388">
    <property type="entry name" value="WH-like_DNA-bd_sf"/>
</dbReference>
<dbReference type="InterPro" id="IPR013249">
    <property type="entry name" value="RNA_pol_sigma70_r4_t2"/>
</dbReference>
<dbReference type="OrthoDB" id="2046835at2"/>
<dbReference type="Proteomes" id="UP000237846">
    <property type="component" value="Unassembled WGS sequence"/>
</dbReference>
<evidence type="ECO:0000259" key="8">
    <source>
        <dbReference type="Pfam" id="PF08281"/>
    </source>
</evidence>
<protein>
    <submittedName>
        <fullName evidence="9">RNA polymerase sigma-70 factor (Sigma-E family)</fullName>
    </submittedName>
</protein>
<dbReference type="NCBIfam" id="TIGR02937">
    <property type="entry name" value="sigma70-ECF"/>
    <property type="match status" value="1"/>
</dbReference>
<keyword evidence="3" id="KW-0731">Sigma factor</keyword>
<dbReference type="EMBL" id="PVZC01000001">
    <property type="protein sequence ID" value="PRY02691.1"/>
    <property type="molecule type" value="Genomic_DNA"/>
</dbReference>